<evidence type="ECO:0000259" key="2">
    <source>
        <dbReference type="PROSITE" id="PS50883"/>
    </source>
</evidence>
<dbReference type="CDD" id="cd00130">
    <property type="entry name" value="PAS"/>
    <property type="match status" value="1"/>
</dbReference>
<dbReference type="SUPFAM" id="SSF55073">
    <property type="entry name" value="Nucleotide cyclase"/>
    <property type="match status" value="1"/>
</dbReference>
<dbReference type="RefSeq" id="WP_240637055.1">
    <property type="nucleotide sequence ID" value="NZ_BJXL01000004.1"/>
</dbReference>
<proteinExistence type="predicted"/>
<dbReference type="InterPro" id="IPR043128">
    <property type="entry name" value="Rev_trsase/Diguanyl_cyclase"/>
</dbReference>
<sequence>MVVRTDLEGRFTYANQAYLDYMGLRALPIGTSALQHVAKEDQSVVLNTVKRILANPHQSYWVEFSKPLKHAWNRSRWEFTAVVDAEGKPVGIQCTGYDISEAYRQARFQEASAELLASGLKEALSPAEVLQRTLEVAFRVVPVAQAGSATLLQPEGHFRFVAAWGYDLEALQRVVLYPQEPLSLSQHIQAKVFTQTDIARFNSRLDPERRDLLEGPGRASEIQAMLATPVVVKGVPRAYLYLDHFERADAFDETDVRHLEGLAHHVAWLLYGNELQEEVRLGRYRDPQTGLDNLHSLKEVLVESLTPKALVALHCRSLERIRRLEGEGVWAAVVRSITDLLKSELRSDDRLAFDRDLFWLLLEGVETSSEVMAVLARLQAQAQAQLASRWPQLDFNPRVGVALARPEIALHELPEAAEAALQQVRQPGGISIYEPFLRQNTLEDDWLHQALALALRPLKAGGGAPLDFFLHFQPIRRLADGQLQHLEALLRWQHPERGLISPGRFVSIVEEDGWMIELGDWILGEAVARAAQWGLPVAVNLAGSQLEPALPNRIAHHLQRHGLAPQQLALEVTEQVLLDEGRLAVLQDLARRGYSLHLDDFGTGFSSLDQIARLPLAAIKLDQGFVKSLGPNPSPGTSEARLMKAVQGLGSALGLEIIVEGIETEAQRRFLLAEGFSLGQGYLLGRPAATVLERRKA</sequence>
<dbReference type="Pfam" id="PF00990">
    <property type="entry name" value="GGDEF"/>
    <property type="match status" value="1"/>
</dbReference>
<dbReference type="InterPro" id="IPR001633">
    <property type="entry name" value="EAL_dom"/>
</dbReference>
<feature type="domain" description="GGDEF" evidence="3">
    <location>
        <begin position="306"/>
        <end position="435"/>
    </location>
</feature>
<dbReference type="InterPro" id="IPR013656">
    <property type="entry name" value="PAS_4"/>
</dbReference>
<accession>A0A511QXJ8</accession>
<dbReference type="Gene3D" id="3.30.450.20">
    <property type="entry name" value="PAS domain"/>
    <property type="match status" value="1"/>
</dbReference>
<dbReference type="Gene3D" id="3.20.20.450">
    <property type="entry name" value="EAL domain"/>
    <property type="match status" value="1"/>
</dbReference>
<evidence type="ECO:0008006" key="6">
    <source>
        <dbReference type="Google" id="ProtNLM"/>
    </source>
</evidence>
<evidence type="ECO:0000259" key="1">
    <source>
        <dbReference type="PROSITE" id="PS50112"/>
    </source>
</evidence>
<dbReference type="SUPFAM" id="SSF55781">
    <property type="entry name" value="GAF domain-like"/>
    <property type="match status" value="1"/>
</dbReference>
<dbReference type="InterPro" id="IPR029787">
    <property type="entry name" value="Nucleotide_cyclase"/>
</dbReference>
<comment type="caution">
    <text evidence="4">The sequence shown here is derived from an EMBL/GenBank/DDBJ whole genome shotgun (WGS) entry which is preliminary data.</text>
</comment>
<dbReference type="PROSITE" id="PS50112">
    <property type="entry name" value="PAS"/>
    <property type="match status" value="1"/>
</dbReference>
<evidence type="ECO:0000259" key="3">
    <source>
        <dbReference type="PROSITE" id="PS50887"/>
    </source>
</evidence>
<dbReference type="PROSITE" id="PS50887">
    <property type="entry name" value="GGDEF"/>
    <property type="match status" value="1"/>
</dbReference>
<dbReference type="InterPro" id="IPR000014">
    <property type="entry name" value="PAS"/>
</dbReference>
<dbReference type="PANTHER" id="PTHR33121:SF71">
    <property type="entry name" value="OXYGEN SENSOR PROTEIN DOSP"/>
    <property type="match status" value="1"/>
</dbReference>
<dbReference type="SMART" id="SM00052">
    <property type="entry name" value="EAL"/>
    <property type="match status" value="1"/>
</dbReference>
<feature type="domain" description="EAL" evidence="2">
    <location>
        <begin position="444"/>
        <end position="697"/>
    </location>
</feature>
<reference evidence="4 5" key="1">
    <citation type="submission" date="2019-07" db="EMBL/GenBank/DDBJ databases">
        <title>Whole genome shotgun sequence of Meiothermus hypogaeus NBRC 106114.</title>
        <authorList>
            <person name="Hosoyama A."/>
            <person name="Uohara A."/>
            <person name="Ohji S."/>
            <person name="Ichikawa N."/>
        </authorList>
    </citation>
    <scope>NUCLEOTIDE SEQUENCE [LARGE SCALE GENOMIC DNA]</scope>
    <source>
        <strain evidence="4 5">NBRC 106114</strain>
    </source>
</reference>
<dbReference type="InterPro" id="IPR035965">
    <property type="entry name" value="PAS-like_dom_sf"/>
</dbReference>
<name>A0A511QXJ8_9DEIN</name>
<dbReference type="Gene3D" id="3.30.450.40">
    <property type="match status" value="1"/>
</dbReference>
<dbReference type="Pfam" id="PF13185">
    <property type="entry name" value="GAF_2"/>
    <property type="match status" value="1"/>
</dbReference>
<dbReference type="CDD" id="cd01948">
    <property type="entry name" value="EAL"/>
    <property type="match status" value="1"/>
</dbReference>
<dbReference type="GO" id="GO:0071111">
    <property type="term" value="F:cyclic-guanylate-specific phosphodiesterase activity"/>
    <property type="evidence" value="ECO:0007669"/>
    <property type="project" value="InterPro"/>
</dbReference>
<organism evidence="4 5">
    <name type="scientific">Meiothermus hypogaeus NBRC 106114</name>
    <dbReference type="NCBI Taxonomy" id="1227553"/>
    <lineage>
        <taxon>Bacteria</taxon>
        <taxon>Thermotogati</taxon>
        <taxon>Deinococcota</taxon>
        <taxon>Deinococci</taxon>
        <taxon>Thermales</taxon>
        <taxon>Thermaceae</taxon>
        <taxon>Meiothermus</taxon>
    </lineage>
</organism>
<dbReference type="PANTHER" id="PTHR33121">
    <property type="entry name" value="CYCLIC DI-GMP PHOSPHODIESTERASE PDEF"/>
    <property type="match status" value="1"/>
</dbReference>
<dbReference type="Proteomes" id="UP000321197">
    <property type="component" value="Unassembled WGS sequence"/>
</dbReference>
<dbReference type="SUPFAM" id="SSF55785">
    <property type="entry name" value="PYP-like sensor domain (PAS domain)"/>
    <property type="match status" value="1"/>
</dbReference>
<dbReference type="EMBL" id="BJXL01000004">
    <property type="protein sequence ID" value="GEM82105.1"/>
    <property type="molecule type" value="Genomic_DNA"/>
</dbReference>
<dbReference type="AlphaFoldDB" id="A0A511QXJ8"/>
<dbReference type="SMART" id="SM00065">
    <property type="entry name" value="GAF"/>
    <property type="match status" value="1"/>
</dbReference>
<dbReference type="Pfam" id="PF08448">
    <property type="entry name" value="PAS_4"/>
    <property type="match status" value="1"/>
</dbReference>
<evidence type="ECO:0000313" key="5">
    <source>
        <dbReference type="Proteomes" id="UP000321197"/>
    </source>
</evidence>
<dbReference type="InterPro" id="IPR035919">
    <property type="entry name" value="EAL_sf"/>
</dbReference>
<dbReference type="Gene3D" id="3.30.70.270">
    <property type="match status" value="1"/>
</dbReference>
<protein>
    <recommendedName>
        <fullName evidence="6">EAL domain-containing protein</fullName>
    </recommendedName>
</protein>
<dbReference type="PROSITE" id="PS50883">
    <property type="entry name" value="EAL"/>
    <property type="match status" value="1"/>
</dbReference>
<feature type="domain" description="PAS" evidence="1">
    <location>
        <begin position="1"/>
        <end position="56"/>
    </location>
</feature>
<dbReference type="Pfam" id="PF00563">
    <property type="entry name" value="EAL"/>
    <property type="match status" value="1"/>
</dbReference>
<dbReference type="SMART" id="SM00267">
    <property type="entry name" value="GGDEF"/>
    <property type="match status" value="1"/>
</dbReference>
<gene>
    <name evidence="4" type="ORF">MHY01S_02710</name>
</gene>
<evidence type="ECO:0000313" key="4">
    <source>
        <dbReference type="EMBL" id="GEM82105.1"/>
    </source>
</evidence>
<dbReference type="InterPro" id="IPR050706">
    <property type="entry name" value="Cyclic-di-GMP_PDE-like"/>
</dbReference>
<dbReference type="InterPro" id="IPR029016">
    <property type="entry name" value="GAF-like_dom_sf"/>
</dbReference>
<dbReference type="InterPro" id="IPR000160">
    <property type="entry name" value="GGDEF_dom"/>
</dbReference>
<dbReference type="InterPro" id="IPR003018">
    <property type="entry name" value="GAF"/>
</dbReference>
<dbReference type="SUPFAM" id="SSF141868">
    <property type="entry name" value="EAL domain-like"/>
    <property type="match status" value="1"/>
</dbReference>